<evidence type="ECO:0000256" key="1">
    <source>
        <dbReference type="SAM" id="MobiDB-lite"/>
    </source>
</evidence>
<accession>A0A067KUW8</accession>
<keyword evidence="3" id="KW-1185">Reference proteome</keyword>
<reference evidence="2 3" key="1">
    <citation type="journal article" date="2014" name="PLoS ONE">
        <title>Global Analysis of Gene Expression Profiles in Physic Nut (Jatropha curcas L.) Seedlings Exposed to Salt Stress.</title>
        <authorList>
            <person name="Zhang L."/>
            <person name="Zhang C."/>
            <person name="Wu P."/>
            <person name="Chen Y."/>
            <person name="Li M."/>
            <person name="Jiang H."/>
            <person name="Wu G."/>
        </authorList>
    </citation>
    <scope>NUCLEOTIDE SEQUENCE [LARGE SCALE GENOMIC DNA]</scope>
    <source>
        <strain evidence="3">cv. GZQX0401</strain>
        <tissue evidence="2">Young leaves</tissue>
    </source>
</reference>
<proteinExistence type="predicted"/>
<protein>
    <submittedName>
        <fullName evidence="2">Uncharacterized protein</fullName>
    </submittedName>
</protein>
<dbReference type="Proteomes" id="UP000027138">
    <property type="component" value="Unassembled WGS sequence"/>
</dbReference>
<organism evidence="2 3">
    <name type="scientific">Jatropha curcas</name>
    <name type="common">Barbados nut</name>
    <dbReference type="NCBI Taxonomy" id="180498"/>
    <lineage>
        <taxon>Eukaryota</taxon>
        <taxon>Viridiplantae</taxon>
        <taxon>Streptophyta</taxon>
        <taxon>Embryophyta</taxon>
        <taxon>Tracheophyta</taxon>
        <taxon>Spermatophyta</taxon>
        <taxon>Magnoliopsida</taxon>
        <taxon>eudicotyledons</taxon>
        <taxon>Gunneridae</taxon>
        <taxon>Pentapetalae</taxon>
        <taxon>rosids</taxon>
        <taxon>fabids</taxon>
        <taxon>Malpighiales</taxon>
        <taxon>Euphorbiaceae</taxon>
        <taxon>Crotonoideae</taxon>
        <taxon>Jatropheae</taxon>
        <taxon>Jatropha</taxon>
    </lineage>
</organism>
<evidence type="ECO:0000313" key="3">
    <source>
        <dbReference type="Proteomes" id="UP000027138"/>
    </source>
</evidence>
<name>A0A067KUW8_JATCU</name>
<gene>
    <name evidence="2" type="ORF">JCGZ_02014</name>
</gene>
<evidence type="ECO:0000313" key="2">
    <source>
        <dbReference type="EMBL" id="KDP40016.1"/>
    </source>
</evidence>
<dbReference type="AlphaFoldDB" id="A0A067KUW8"/>
<feature type="compositionally biased region" description="Basic and acidic residues" evidence="1">
    <location>
        <begin position="99"/>
        <end position="114"/>
    </location>
</feature>
<feature type="region of interest" description="Disordered" evidence="1">
    <location>
        <begin position="17"/>
        <end position="43"/>
    </location>
</feature>
<dbReference type="EMBL" id="KK914334">
    <property type="protein sequence ID" value="KDP40016.1"/>
    <property type="molecule type" value="Genomic_DNA"/>
</dbReference>
<sequence>MGCGESKHAVAVENTITREKSNAGSRRSKDITTVNGTGKEGSSVVVKREESKCIRNDGNVSAVAEEKEITENKELKGGKEIKKEYGGIIEENQETGRLISKESPNRFFSSRREEDVDGSSASEGKSEFFSPRVESGKESFFNDSVKLDDVVEDKLVQETQNESSATVKEEDMDKEAKAAGISIEAEVAIPAVQHMTREEALTVHQARIGRQLKGTI</sequence>
<feature type="region of interest" description="Disordered" evidence="1">
    <location>
        <begin position="93"/>
        <end position="133"/>
    </location>
</feature>
<dbReference type="OrthoDB" id="776378at2759"/>